<feature type="region of interest" description="Disordered" evidence="2">
    <location>
        <begin position="76"/>
        <end position="102"/>
    </location>
</feature>
<dbReference type="InterPro" id="IPR029071">
    <property type="entry name" value="Ubiquitin-like_domsf"/>
</dbReference>
<keyword evidence="6" id="KW-1185">Reference proteome</keyword>
<dbReference type="SMART" id="SM00213">
    <property type="entry name" value="UBQ"/>
    <property type="match status" value="1"/>
</dbReference>
<name>A0A0D0BL95_9AGAM</name>
<dbReference type="PROSITE" id="PS51035">
    <property type="entry name" value="BAG"/>
    <property type="match status" value="1"/>
</dbReference>
<feature type="domain" description="Ubiquitin-like" evidence="3">
    <location>
        <begin position="18"/>
        <end position="70"/>
    </location>
</feature>
<dbReference type="InterPro" id="IPR036533">
    <property type="entry name" value="BAG_dom_sf"/>
</dbReference>
<dbReference type="GO" id="GO:0050821">
    <property type="term" value="P:protein stabilization"/>
    <property type="evidence" value="ECO:0007669"/>
    <property type="project" value="TreeGrafter"/>
</dbReference>
<dbReference type="SUPFAM" id="SSF63491">
    <property type="entry name" value="BAG domain"/>
    <property type="match status" value="1"/>
</dbReference>
<dbReference type="GO" id="GO:0000774">
    <property type="term" value="F:adenyl-nucleotide exchange factor activity"/>
    <property type="evidence" value="ECO:0007669"/>
    <property type="project" value="TreeGrafter"/>
</dbReference>
<gene>
    <name evidence="5" type="ORF">CY34DRAFT_803155</name>
</gene>
<reference evidence="5 6" key="1">
    <citation type="submission" date="2014-04" db="EMBL/GenBank/DDBJ databases">
        <authorList>
            <consortium name="DOE Joint Genome Institute"/>
            <person name="Kuo A."/>
            <person name="Ruytinx J."/>
            <person name="Rineau F."/>
            <person name="Colpaert J."/>
            <person name="Kohler A."/>
            <person name="Nagy L.G."/>
            <person name="Floudas D."/>
            <person name="Copeland A."/>
            <person name="Barry K.W."/>
            <person name="Cichocki N."/>
            <person name="Veneault-Fourrey C."/>
            <person name="LaButti K."/>
            <person name="Lindquist E.A."/>
            <person name="Lipzen A."/>
            <person name="Lundell T."/>
            <person name="Morin E."/>
            <person name="Murat C."/>
            <person name="Sun H."/>
            <person name="Tunlid A."/>
            <person name="Henrissat B."/>
            <person name="Grigoriev I.V."/>
            <person name="Hibbett D.S."/>
            <person name="Martin F."/>
            <person name="Nordberg H.P."/>
            <person name="Cantor M.N."/>
            <person name="Hua S.X."/>
        </authorList>
    </citation>
    <scope>NUCLEOTIDE SEQUENCE [LARGE SCALE GENOMIC DNA]</scope>
    <source>
        <strain evidence="5 6">UH-Slu-Lm8-n1</strain>
    </source>
</reference>
<dbReference type="SUPFAM" id="SSF54236">
    <property type="entry name" value="Ubiquitin-like"/>
    <property type="match status" value="1"/>
</dbReference>
<feature type="compositionally biased region" description="Low complexity" evidence="2">
    <location>
        <begin position="130"/>
        <end position="148"/>
    </location>
</feature>
<dbReference type="InterPro" id="IPR039773">
    <property type="entry name" value="BAG_chaperone_regulator"/>
</dbReference>
<dbReference type="EMBL" id="KN835199">
    <property type="protein sequence ID" value="KIK44023.1"/>
    <property type="molecule type" value="Genomic_DNA"/>
</dbReference>
<evidence type="ECO:0000313" key="5">
    <source>
        <dbReference type="EMBL" id="KIK44023.1"/>
    </source>
</evidence>
<feature type="compositionally biased region" description="Polar residues" evidence="2">
    <location>
        <begin position="149"/>
        <end position="158"/>
    </location>
</feature>
<evidence type="ECO:0000259" key="4">
    <source>
        <dbReference type="PROSITE" id="PS51035"/>
    </source>
</evidence>
<evidence type="ECO:0008006" key="7">
    <source>
        <dbReference type="Google" id="ProtNLM"/>
    </source>
</evidence>
<evidence type="ECO:0000259" key="3">
    <source>
        <dbReference type="PROSITE" id="PS50053"/>
    </source>
</evidence>
<dbReference type="GO" id="GO:0005829">
    <property type="term" value="C:cytosol"/>
    <property type="evidence" value="ECO:0007669"/>
    <property type="project" value="TreeGrafter"/>
</dbReference>
<dbReference type="PANTHER" id="PTHR12329">
    <property type="entry name" value="BCL2-ASSOCIATED ATHANOGENE"/>
    <property type="match status" value="1"/>
</dbReference>
<reference evidence="6" key="2">
    <citation type="submission" date="2015-01" db="EMBL/GenBank/DDBJ databases">
        <title>Evolutionary Origins and Diversification of the Mycorrhizal Mutualists.</title>
        <authorList>
            <consortium name="DOE Joint Genome Institute"/>
            <consortium name="Mycorrhizal Genomics Consortium"/>
            <person name="Kohler A."/>
            <person name="Kuo A."/>
            <person name="Nagy L.G."/>
            <person name="Floudas D."/>
            <person name="Copeland A."/>
            <person name="Barry K.W."/>
            <person name="Cichocki N."/>
            <person name="Veneault-Fourrey C."/>
            <person name="LaButti K."/>
            <person name="Lindquist E.A."/>
            <person name="Lipzen A."/>
            <person name="Lundell T."/>
            <person name="Morin E."/>
            <person name="Murat C."/>
            <person name="Riley R."/>
            <person name="Ohm R."/>
            <person name="Sun H."/>
            <person name="Tunlid A."/>
            <person name="Henrissat B."/>
            <person name="Grigoriev I.V."/>
            <person name="Hibbett D.S."/>
            <person name="Martin F."/>
        </authorList>
    </citation>
    <scope>NUCLEOTIDE SEQUENCE [LARGE SCALE GENOMIC DNA]</scope>
    <source>
        <strain evidence="6">UH-Slu-Lm8-n1</strain>
    </source>
</reference>
<evidence type="ECO:0000256" key="1">
    <source>
        <dbReference type="ARBA" id="ARBA00023186"/>
    </source>
</evidence>
<dbReference type="STRING" id="930992.A0A0D0BL95"/>
<evidence type="ECO:0000313" key="6">
    <source>
        <dbReference type="Proteomes" id="UP000054485"/>
    </source>
</evidence>
<dbReference type="AlphaFoldDB" id="A0A0D0BL95"/>
<dbReference type="GO" id="GO:0051087">
    <property type="term" value="F:protein-folding chaperone binding"/>
    <property type="evidence" value="ECO:0007669"/>
    <property type="project" value="InterPro"/>
</dbReference>
<dbReference type="CDD" id="cd17039">
    <property type="entry name" value="Ubl_ubiquitin_like"/>
    <property type="match status" value="1"/>
</dbReference>
<dbReference type="Gene3D" id="1.20.58.120">
    <property type="entry name" value="BAG domain"/>
    <property type="match status" value="1"/>
</dbReference>
<organism evidence="5 6">
    <name type="scientific">Suillus luteus UH-Slu-Lm8-n1</name>
    <dbReference type="NCBI Taxonomy" id="930992"/>
    <lineage>
        <taxon>Eukaryota</taxon>
        <taxon>Fungi</taxon>
        <taxon>Dikarya</taxon>
        <taxon>Basidiomycota</taxon>
        <taxon>Agaricomycotina</taxon>
        <taxon>Agaricomycetes</taxon>
        <taxon>Agaricomycetidae</taxon>
        <taxon>Boletales</taxon>
        <taxon>Suillineae</taxon>
        <taxon>Suillaceae</taxon>
        <taxon>Suillus</taxon>
    </lineage>
</organism>
<evidence type="ECO:0000256" key="2">
    <source>
        <dbReference type="SAM" id="MobiDB-lite"/>
    </source>
</evidence>
<proteinExistence type="predicted"/>
<dbReference type="GO" id="GO:0016020">
    <property type="term" value="C:membrane"/>
    <property type="evidence" value="ECO:0007669"/>
    <property type="project" value="TreeGrafter"/>
</dbReference>
<dbReference type="FunCoup" id="A0A0D0BL95">
    <property type="interactions" value="196"/>
</dbReference>
<sequence>MIHVKWDRETLHFPVPPPETKLGKLRTDLAEYTHLPLGSFKLIHAGAVMKDDSAPLTAYKIRENSTIALIGGHSLPSAPTLATSSRSQPKVKEPPTEQSTITAIRTELDRVRTTLVPDVDALVSALNPSAATTASSPTFAPTPASGSAQTQLFSSTAQAPHLPPPHPTPTSYSSKPTSSDHTRLSELLLQSLLRLDAMHLAGSDWPEARAERKAAVREVQGVLDRLDGAWSAR</sequence>
<keyword evidence="1" id="KW-0143">Chaperone</keyword>
<dbReference type="Pfam" id="PF02179">
    <property type="entry name" value="BAG"/>
    <property type="match status" value="1"/>
</dbReference>
<dbReference type="Gene3D" id="3.10.20.90">
    <property type="entry name" value="Phosphatidylinositol 3-kinase Catalytic Subunit, Chain A, domain 1"/>
    <property type="match status" value="1"/>
</dbReference>
<dbReference type="PROSITE" id="PS50053">
    <property type="entry name" value="UBIQUITIN_2"/>
    <property type="match status" value="1"/>
</dbReference>
<dbReference type="InParanoid" id="A0A0D0BL95"/>
<dbReference type="InterPro" id="IPR003103">
    <property type="entry name" value="BAG_domain"/>
</dbReference>
<dbReference type="GO" id="GO:0005634">
    <property type="term" value="C:nucleus"/>
    <property type="evidence" value="ECO:0007669"/>
    <property type="project" value="TreeGrafter"/>
</dbReference>
<feature type="domain" description="BAG" evidence="4">
    <location>
        <begin position="181"/>
        <end position="230"/>
    </location>
</feature>
<dbReference type="OrthoDB" id="417450at2759"/>
<dbReference type="PANTHER" id="PTHR12329:SF16">
    <property type="entry name" value="BAG FAMILY MOLECULAR CHAPERONE REGULATOR 1"/>
    <property type="match status" value="1"/>
</dbReference>
<dbReference type="Proteomes" id="UP000054485">
    <property type="component" value="Unassembled WGS sequence"/>
</dbReference>
<dbReference type="Pfam" id="PF00240">
    <property type="entry name" value="ubiquitin"/>
    <property type="match status" value="1"/>
</dbReference>
<feature type="region of interest" description="Disordered" evidence="2">
    <location>
        <begin position="130"/>
        <end position="181"/>
    </location>
</feature>
<dbReference type="InterPro" id="IPR000626">
    <property type="entry name" value="Ubiquitin-like_dom"/>
</dbReference>
<dbReference type="HOGENOM" id="CLU_082772_0_0_1"/>
<accession>A0A0D0BL95</accession>
<protein>
    <recommendedName>
        <fullName evidence="7">BAG domain-containing protein</fullName>
    </recommendedName>
</protein>